<keyword evidence="2" id="KW-0472">Membrane</keyword>
<organism evidence="4 5">
    <name type="scientific">Claviceps pusilla</name>
    <dbReference type="NCBI Taxonomy" id="123648"/>
    <lineage>
        <taxon>Eukaryota</taxon>
        <taxon>Fungi</taxon>
        <taxon>Dikarya</taxon>
        <taxon>Ascomycota</taxon>
        <taxon>Pezizomycotina</taxon>
        <taxon>Sordariomycetes</taxon>
        <taxon>Hypocreomycetidae</taxon>
        <taxon>Hypocreales</taxon>
        <taxon>Clavicipitaceae</taxon>
        <taxon>Claviceps</taxon>
    </lineage>
</organism>
<comment type="caution">
    <text evidence="4">The sequence shown here is derived from an EMBL/GenBank/DDBJ whole genome shotgun (WGS) entry which is preliminary data.</text>
</comment>
<keyword evidence="2" id="KW-0812">Transmembrane</keyword>
<protein>
    <submittedName>
        <fullName evidence="4">Uncharacterized protein</fullName>
    </submittedName>
</protein>
<keyword evidence="3" id="KW-0732">Signal</keyword>
<evidence type="ECO:0000313" key="4">
    <source>
        <dbReference type="EMBL" id="KAG5980488.1"/>
    </source>
</evidence>
<dbReference type="EMBL" id="SRPW01004753">
    <property type="protein sequence ID" value="KAG5980488.1"/>
    <property type="molecule type" value="Genomic_DNA"/>
</dbReference>
<gene>
    <name evidence="4" type="ORF">E4U43_006739</name>
</gene>
<dbReference type="OrthoDB" id="3542181at2759"/>
<feature type="transmembrane region" description="Helical" evidence="2">
    <location>
        <begin position="174"/>
        <end position="191"/>
    </location>
</feature>
<evidence type="ECO:0000256" key="3">
    <source>
        <dbReference type="SAM" id="SignalP"/>
    </source>
</evidence>
<sequence length="192" mass="20360">MAPRHRPLPFFLLELLLLASTTTRGGSCAVQEPLPDRTSSPQECTVGENPLCAAELPLRNPDPGPPADPDPDPDPHADADAVSPQDGDGIPQQPLHRVHPGAAAPTVSSTDKSNPLEIPSYNPIVTPPPSQDAALATLGYKQMTYYTCNTIGAREHCGWHVPIVRAQGVRRDSGTVWIIVVCVAGVFALALV</sequence>
<proteinExistence type="predicted"/>
<dbReference type="Proteomes" id="UP000748025">
    <property type="component" value="Unassembled WGS sequence"/>
</dbReference>
<keyword evidence="2" id="KW-1133">Transmembrane helix</keyword>
<reference evidence="4" key="1">
    <citation type="journal article" date="2020" name="bioRxiv">
        <title>Whole genome comparisons of ergot fungi reveals the divergence and evolution of species within the genus Claviceps are the result of varying mechanisms driving genome evolution and host range expansion.</title>
        <authorList>
            <person name="Wyka S.A."/>
            <person name="Mondo S.J."/>
            <person name="Liu M."/>
            <person name="Dettman J."/>
            <person name="Nalam V."/>
            <person name="Broders K.D."/>
        </authorList>
    </citation>
    <scope>NUCLEOTIDE SEQUENCE</scope>
    <source>
        <strain evidence="4">CCC 602</strain>
    </source>
</reference>
<dbReference type="AlphaFoldDB" id="A0A9P7SSP2"/>
<evidence type="ECO:0000256" key="2">
    <source>
        <dbReference type="SAM" id="Phobius"/>
    </source>
</evidence>
<accession>A0A9P7SSP2</accession>
<evidence type="ECO:0000256" key="1">
    <source>
        <dbReference type="SAM" id="MobiDB-lite"/>
    </source>
</evidence>
<feature type="chain" id="PRO_5040413658" evidence="3">
    <location>
        <begin position="26"/>
        <end position="192"/>
    </location>
</feature>
<name>A0A9P7SSP2_9HYPO</name>
<keyword evidence="5" id="KW-1185">Reference proteome</keyword>
<feature type="region of interest" description="Disordered" evidence="1">
    <location>
        <begin position="26"/>
        <end position="125"/>
    </location>
</feature>
<evidence type="ECO:0000313" key="5">
    <source>
        <dbReference type="Proteomes" id="UP000748025"/>
    </source>
</evidence>
<feature type="signal peptide" evidence="3">
    <location>
        <begin position="1"/>
        <end position="25"/>
    </location>
</feature>